<name>N1PPC3_DOTSN</name>
<organism evidence="2 3">
    <name type="scientific">Dothistroma septosporum (strain NZE10 / CBS 128990)</name>
    <name type="common">Red band needle blight fungus</name>
    <name type="synonym">Mycosphaerella pini</name>
    <dbReference type="NCBI Taxonomy" id="675120"/>
    <lineage>
        <taxon>Eukaryota</taxon>
        <taxon>Fungi</taxon>
        <taxon>Dikarya</taxon>
        <taxon>Ascomycota</taxon>
        <taxon>Pezizomycotina</taxon>
        <taxon>Dothideomycetes</taxon>
        <taxon>Dothideomycetidae</taxon>
        <taxon>Mycosphaerellales</taxon>
        <taxon>Mycosphaerellaceae</taxon>
        <taxon>Dothistroma</taxon>
    </lineage>
</organism>
<evidence type="ECO:0000313" key="3">
    <source>
        <dbReference type="Proteomes" id="UP000016933"/>
    </source>
</evidence>
<reference evidence="2 3" key="2">
    <citation type="journal article" date="2012" name="PLoS Pathog.">
        <title>Diverse lifestyles and strategies of plant pathogenesis encoded in the genomes of eighteen Dothideomycetes fungi.</title>
        <authorList>
            <person name="Ohm R.A."/>
            <person name="Feau N."/>
            <person name="Henrissat B."/>
            <person name="Schoch C.L."/>
            <person name="Horwitz B.A."/>
            <person name="Barry K.W."/>
            <person name="Condon B.J."/>
            <person name="Copeland A.C."/>
            <person name="Dhillon B."/>
            <person name="Glaser F."/>
            <person name="Hesse C.N."/>
            <person name="Kosti I."/>
            <person name="LaButti K."/>
            <person name="Lindquist E.A."/>
            <person name="Lucas S."/>
            <person name="Salamov A.A."/>
            <person name="Bradshaw R.E."/>
            <person name="Ciuffetti L."/>
            <person name="Hamelin R.C."/>
            <person name="Kema G.H.J."/>
            <person name="Lawrence C."/>
            <person name="Scott J.A."/>
            <person name="Spatafora J.W."/>
            <person name="Turgeon B.G."/>
            <person name="de Wit P.J.G.M."/>
            <person name="Zhong S."/>
            <person name="Goodwin S.B."/>
            <person name="Grigoriev I.V."/>
        </authorList>
    </citation>
    <scope>NUCLEOTIDE SEQUENCE [LARGE SCALE GENOMIC DNA]</scope>
    <source>
        <strain evidence="3">NZE10 / CBS 128990</strain>
    </source>
</reference>
<dbReference type="HOGENOM" id="CLU_1917026_0_0_1"/>
<reference evidence="3" key="1">
    <citation type="journal article" date="2012" name="PLoS Genet.">
        <title>The genomes of the fungal plant pathogens Cladosporium fulvum and Dothistroma septosporum reveal adaptation to different hosts and lifestyles but also signatures of common ancestry.</title>
        <authorList>
            <person name="de Wit P.J.G.M."/>
            <person name="van der Burgt A."/>
            <person name="Oekmen B."/>
            <person name="Stergiopoulos I."/>
            <person name="Abd-Elsalam K.A."/>
            <person name="Aerts A.L."/>
            <person name="Bahkali A.H."/>
            <person name="Beenen H.G."/>
            <person name="Chettri P."/>
            <person name="Cox M.P."/>
            <person name="Datema E."/>
            <person name="de Vries R.P."/>
            <person name="Dhillon B."/>
            <person name="Ganley A.R."/>
            <person name="Griffiths S.A."/>
            <person name="Guo Y."/>
            <person name="Hamelin R.C."/>
            <person name="Henrissat B."/>
            <person name="Kabir M.S."/>
            <person name="Jashni M.K."/>
            <person name="Kema G."/>
            <person name="Klaubauf S."/>
            <person name="Lapidus A."/>
            <person name="Levasseur A."/>
            <person name="Lindquist E."/>
            <person name="Mehrabi R."/>
            <person name="Ohm R.A."/>
            <person name="Owen T.J."/>
            <person name="Salamov A."/>
            <person name="Schwelm A."/>
            <person name="Schijlen E."/>
            <person name="Sun H."/>
            <person name="van den Burg H.A."/>
            <person name="van Ham R.C.H.J."/>
            <person name="Zhang S."/>
            <person name="Goodwin S.B."/>
            <person name="Grigoriev I.V."/>
            <person name="Collemare J."/>
            <person name="Bradshaw R.E."/>
        </authorList>
    </citation>
    <scope>NUCLEOTIDE SEQUENCE [LARGE SCALE GENOMIC DNA]</scope>
    <source>
        <strain evidence="3">NZE10 / CBS 128990</strain>
    </source>
</reference>
<proteinExistence type="predicted"/>
<dbReference type="EMBL" id="KB446539">
    <property type="protein sequence ID" value="EME44225.1"/>
    <property type="molecule type" value="Genomic_DNA"/>
</dbReference>
<dbReference type="Proteomes" id="UP000016933">
    <property type="component" value="Unassembled WGS sequence"/>
</dbReference>
<dbReference type="AlphaFoldDB" id="N1PPC3"/>
<keyword evidence="3" id="KW-1185">Reference proteome</keyword>
<evidence type="ECO:0000256" key="1">
    <source>
        <dbReference type="SAM" id="MobiDB-lite"/>
    </source>
</evidence>
<feature type="region of interest" description="Disordered" evidence="1">
    <location>
        <begin position="31"/>
        <end position="72"/>
    </location>
</feature>
<accession>N1PPC3</accession>
<protein>
    <submittedName>
        <fullName evidence="2">Uncharacterized protein</fullName>
    </submittedName>
</protein>
<gene>
    <name evidence="2" type="ORF">DOTSEDRAFT_71907</name>
</gene>
<sequence length="132" mass="14955">MEGKHIAKGFKHVDDLVKRAIFDASDACRFESKVHEGSEEETSEAGEDSSPNSRDPRPSNTTSVKRRRRDCEGNTCSQRYRNRVRIVAHTWRRLIVVITAHAPEKRSDSIGNVRKGRKSITDGFDLKCAIET</sequence>
<feature type="compositionally biased region" description="Acidic residues" evidence="1">
    <location>
        <begin position="38"/>
        <end position="47"/>
    </location>
</feature>
<evidence type="ECO:0000313" key="2">
    <source>
        <dbReference type="EMBL" id="EME44225.1"/>
    </source>
</evidence>